<accession>A0AAD4SF87</accession>
<evidence type="ECO:0008006" key="4">
    <source>
        <dbReference type="Google" id="ProtNLM"/>
    </source>
</evidence>
<protein>
    <recommendedName>
        <fullName evidence="4">Transmembrane protein</fullName>
    </recommendedName>
</protein>
<name>A0AAD4SF87_9MAGN</name>
<keyword evidence="1" id="KW-1133">Transmembrane helix</keyword>
<keyword evidence="3" id="KW-1185">Reference proteome</keyword>
<evidence type="ECO:0000313" key="2">
    <source>
        <dbReference type="EMBL" id="KAI3904575.1"/>
    </source>
</evidence>
<reference evidence="2" key="1">
    <citation type="submission" date="2022-04" db="EMBL/GenBank/DDBJ databases">
        <title>A functionally conserved STORR gene fusion in Papaver species that diverged 16.8 million years ago.</title>
        <authorList>
            <person name="Catania T."/>
        </authorList>
    </citation>
    <scope>NUCLEOTIDE SEQUENCE</scope>
    <source>
        <strain evidence="2">S-188037</strain>
    </source>
</reference>
<gene>
    <name evidence="2" type="ORF">MKW98_014755</name>
</gene>
<dbReference type="Proteomes" id="UP001202328">
    <property type="component" value="Unassembled WGS sequence"/>
</dbReference>
<evidence type="ECO:0000256" key="1">
    <source>
        <dbReference type="SAM" id="Phobius"/>
    </source>
</evidence>
<keyword evidence="1" id="KW-0472">Membrane</keyword>
<sequence length="111" mass="13298">MFSVLADPPFLYQDLYKFLRFWYLSNEISLILLLFVSWLCCFIWFFPRRFWATDFVVSCFCYWWFPIDFEIREVSISGVSAAWKVADVEVGNTVLILQFSKLDFNFRLAGN</sequence>
<comment type="caution">
    <text evidence="2">The sequence shown here is derived from an EMBL/GenBank/DDBJ whole genome shotgun (WGS) entry which is preliminary data.</text>
</comment>
<keyword evidence="1" id="KW-0812">Transmembrane</keyword>
<dbReference type="EMBL" id="JAJJMB010011095">
    <property type="protein sequence ID" value="KAI3904575.1"/>
    <property type="molecule type" value="Genomic_DNA"/>
</dbReference>
<proteinExistence type="predicted"/>
<organism evidence="2 3">
    <name type="scientific">Papaver atlanticum</name>
    <dbReference type="NCBI Taxonomy" id="357466"/>
    <lineage>
        <taxon>Eukaryota</taxon>
        <taxon>Viridiplantae</taxon>
        <taxon>Streptophyta</taxon>
        <taxon>Embryophyta</taxon>
        <taxon>Tracheophyta</taxon>
        <taxon>Spermatophyta</taxon>
        <taxon>Magnoliopsida</taxon>
        <taxon>Ranunculales</taxon>
        <taxon>Papaveraceae</taxon>
        <taxon>Papaveroideae</taxon>
        <taxon>Papaver</taxon>
    </lineage>
</organism>
<feature type="transmembrane region" description="Helical" evidence="1">
    <location>
        <begin position="20"/>
        <end position="46"/>
    </location>
</feature>
<dbReference type="AlphaFoldDB" id="A0AAD4SF87"/>
<evidence type="ECO:0000313" key="3">
    <source>
        <dbReference type="Proteomes" id="UP001202328"/>
    </source>
</evidence>